<proteinExistence type="inferred from homology"/>
<dbReference type="PROSITE" id="PS00584">
    <property type="entry name" value="PFKB_KINASES_2"/>
    <property type="match status" value="1"/>
</dbReference>
<keyword evidence="4" id="KW-0418">Kinase</keyword>
<evidence type="ECO:0000256" key="3">
    <source>
        <dbReference type="ARBA" id="ARBA00022741"/>
    </source>
</evidence>
<dbReference type="GO" id="GO:0005524">
    <property type="term" value="F:ATP binding"/>
    <property type="evidence" value="ECO:0007669"/>
    <property type="project" value="UniProtKB-KW"/>
</dbReference>
<dbReference type="AlphaFoldDB" id="A0A8J4M2J0"/>
<reference evidence="7" key="1">
    <citation type="submission" date="2021-04" db="EMBL/GenBank/DDBJ databases">
        <title>Draft genome sequence of Xylanibacillus composti strain K13.</title>
        <authorList>
            <person name="Uke A."/>
            <person name="Chhe C."/>
            <person name="Baramee S."/>
            <person name="Kosugi A."/>
        </authorList>
    </citation>
    <scope>NUCLEOTIDE SEQUENCE</scope>
    <source>
        <strain evidence="7">K13</strain>
    </source>
</reference>
<dbReference type="InterPro" id="IPR050306">
    <property type="entry name" value="PfkB_Carbo_kinase"/>
</dbReference>
<organism evidence="7 8">
    <name type="scientific">Xylanibacillus composti</name>
    <dbReference type="NCBI Taxonomy" id="1572762"/>
    <lineage>
        <taxon>Bacteria</taxon>
        <taxon>Bacillati</taxon>
        <taxon>Bacillota</taxon>
        <taxon>Bacilli</taxon>
        <taxon>Bacillales</taxon>
        <taxon>Paenibacillaceae</taxon>
        <taxon>Xylanibacillus</taxon>
    </lineage>
</organism>
<dbReference type="Proteomes" id="UP000677918">
    <property type="component" value="Unassembled WGS sequence"/>
</dbReference>
<evidence type="ECO:0000313" key="8">
    <source>
        <dbReference type="Proteomes" id="UP000677918"/>
    </source>
</evidence>
<evidence type="ECO:0000313" key="7">
    <source>
        <dbReference type="EMBL" id="GIQ69170.1"/>
    </source>
</evidence>
<keyword evidence="3" id="KW-0547">Nucleotide-binding</keyword>
<dbReference type="EMBL" id="BOVK01000025">
    <property type="protein sequence ID" value="GIQ69170.1"/>
    <property type="molecule type" value="Genomic_DNA"/>
</dbReference>
<accession>A0A8J4M2J0</accession>
<evidence type="ECO:0000259" key="6">
    <source>
        <dbReference type="Pfam" id="PF00294"/>
    </source>
</evidence>
<feature type="domain" description="Carbohydrate kinase PfkB" evidence="6">
    <location>
        <begin position="12"/>
        <end position="305"/>
    </location>
</feature>
<keyword evidence="8" id="KW-1185">Reference proteome</keyword>
<gene>
    <name evidence="7" type="ORF">XYCOK13_19940</name>
</gene>
<evidence type="ECO:0000256" key="2">
    <source>
        <dbReference type="ARBA" id="ARBA00022679"/>
    </source>
</evidence>
<dbReference type="RefSeq" id="WP_213411979.1">
    <property type="nucleotide sequence ID" value="NZ_BOVK01000025.1"/>
</dbReference>
<dbReference type="SUPFAM" id="SSF53613">
    <property type="entry name" value="Ribokinase-like"/>
    <property type="match status" value="1"/>
</dbReference>
<dbReference type="CDD" id="cd01166">
    <property type="entry name" value="KdgK"/>
    <property type="match status" value="1"/>
</dbReference>
<dbReference type="PANTHER" id="PTHR43085:SF1">
    <property type="entry name" value="PSEUDOURIDINE KINASE-RELATED"/>
    <property type="match status" value="1"/>
</dbReference>
<dbReference type="InterPro" id="IPR029056">
    <property type="entry name" value="Ribokinase-like"/>
</dbReference>
<dbReference type="InterPro" id="IPR002173">
    <property type="entry name" value="Carboh/pur_kinase_PfkB_CS"/>
</dbReference>
<keyword evidence="2" id="KW-0808">Transferase</keyword>
<comment type="similarity">
    <text evidence="1">Belongs to the carbohydrate kinase PfkB family.</text>
</comment>
<sequence length="322" mass="35152">MESNKTNGVLDVVTFGESMGLLMPLRAVALEQTELLVKGFGGAESNVAIGLARMGSKVGWFGRMGNDPFGRTILKTLRSEGVDVSAAALTDEGPTGVMFRDKVAGKINVYYNRKQTAASVMKPEHLDEAYIASAKVLHITGITAALSESCRETLREAIRLAKKNGVKVSFDPNLRLKLWTIEQAREFVLPVAAEVDYFLPGLDELRLLYNTEDERAIFNKLHEMKTTSIVKGGEGATYVVQNGQATPVRYELVENVVDTVGAGDAFCAGFLAGITRGMSDEEAVRQGNLLGSMIIQIEGDWEGMPTYEEVQAKMNNAKHIER</sequence>
<comment type="caution">
    <text evidence="7">The sequence shown here is derived from an EMBL/GenBank/DDBJ whole genome shotgun (WGS) entry which is preliminary data.</text>
</comment>
<dbReference type="GO" id="GO:0016301">
    <property type="term" value="F:kinase activity"/>
    <property type="evidence" value="ECO:0007669"/>
    <property type="project" value="UniProtKB-KW"/>
</dbReference>
<dbReference type="PANTHER" id="PTHR43085">
    <property type="entry name" value="HEXOKINASE FAMILY MEMBER"/>
    <property type="match status" value="1"/>
</dbReference>
<keyword evidence="5" id="KW-0067">ATP-binding</keyword>
<dbReference type="InterPro" id="IPR011611">
    <property type="entry name" value="PfkB_dom"/>
</dbReference>
<dbReference type="Gene3D" id="3.40.1190.20">
    <property type="match status" value="1"/>
</dbReference>
<evidence type="ECO:0000256" key="1">
    <source>
        <dbReference type="ARBA" id="ARBA00010688"/>
    </source>
</evidence>
<protein>
    <submittedName>
        <fullName evidence="7">2-dehydro-3-deoxygluconokinase</fullName>
    </submittedName>
</protein>
<dbReference type="Pfam" id="PF00294">
    <property type="entry name" value="PfkB"/>
    <property type="match status" value="1"/>
</dbReference>
<evidence type="ECO:0000256" key="4">
    <source>
        <dbReference type="ARBA" id="ARBA00022777"/>
    </source>
</evidence>
<name>A0A8J4M2J0_9BACL</name>
<evidence type="ECO:0000256" key="5">
    <source>
        <dbReference type="ARBA" id="ARBA00022840"/>
    </source>
</evidence>